<organism evidence="1 2">
    <name type="scientific">Streptomyces glycanivorans</name>
    <dbReference type="NCBI Taxonomy" id="3033808"/>
    <lineage>
        <taxon>Bacteria</taxon>
        <taxon>Bacillati</taxon>
        <taxon>Actinomycetota</taxon>
        <taxon>Actinomycetes</taxon>
        <taxon>Kitasatosporales</taxon>
        <taxon>Streptomycetaceae</taxon>
        <taxon>Streptomyces</taxon>
    </lineage>
</organism>
<dbReference type="RefSeq" id="WP_306102883.1">
    <property type="nucleotide sequence ID" value="NZ_CP120983.1"/>
</dbReference>
<accession>A0ABY9J987</accession>
<sequence length="149" mass="15937">MIKVKFSVRAGQGEPSGFDLGDILVEGERGAANSGGHVPDQGMMIYPSVTLLLDSLRMLFSGEKKQISFTGVDTSFRLDFKCARKGLVSVSESGTLLGESSLDDLSNAVLRSAQILADEELSGLAATDPVQNDFRAALRDLRATATRKQ</sequence>
<reference evidence="1 2" key="1">
    <citation type="submission" date="2023-03" db="EMBL/GenBank/DDBJ databases">
        <title>Isolation and description of six Streptomyces strains from soil environments, able to metabolize different microbial glucans.</title>
        <authorList>
            <person name="Widen T."/>
            <person name="Larsbrink J."/>
        </authorList>
    </citation>
    <scope>NUCLEOTIDE SEQUENCE [LARGE SCALE GENOMIC DNA]</scope>
    <source>
        <strain evidence="1 2">Alt3</strain>
    </source>
</reference>
<keyword evidence="2" id="KW-1185">Reference proteome</keyword>
<gene>
    <name evidence="1" type="ORF">P8A20_04240</name>
</gene>
<evidence type="ECO:0000313" key="1">
    <source>
        <dbReference type="EMBL" id="WLQ62848.1"/>
    </source>
</evidence>
<dbReference type="EMBL" id="CP120983">
    <property type="protein sequence ID" value="WLQ62848.1"/>
    <property type="molecule type" value="Genomic_DNA"/>
</dbReference>
<dbReference type="Proteomes" id="UP001224433">
    <property type="component" value="Chromosome"/>
</dbReference>
<name>A0ABY9J987_9ACTN</name>
<evidence type="ECO:0000313" key="2">
    <source>
        <dbReference type="Proteomes" id="UP001224433"/>
    </source>
</evidence>
<proteinExistence type="predicted"/>
<protein>
    <submittedName>
        <fullName evidence="1">Uncharacterized protein</fullName>
    </submittedName>
</protein>